<accession>A0A0P0RBQ3</accession>
<feature type="domain" description="HIRAN" evidence="3">
    <location>
        <begin position="122"/>
        <end position="225"/>
    </location>
</feature>
<dbReference type="SMART" id="SM00910">
    <property type="entry name" value="HIRAN"/>
    <property type="match status" value="1"/>
</dbReference>
<dbReference type="Pfam" id="PF08797">
    <property type="entry name" value="HIRAN"/>
    <property type="match status" value="1"/>
</dbReference>
<dbReference type="GO" id="GO:0003676">
    <property type="term" value="F:nucleic acid binding"/>
    <property type="evidence" value="ECO:0007669"/>
    <property type="project" value="InterPro"/>
</dbReference>
<dbReference type="AlphaFoldDB" id="A0A0P0RBQ3"/>
<reference evidence="4 5" key="1">
    <citation type="journal article" date="2014" name="Genome Announc.">
        <title>Draft Genome Sequence of the Haloacid-Degrading Burkholderia caribensis Strain MBA4.</title>
        <authorList>
            <person name="Pan Y."/>
            <person name="Kong K.F."/>
            <person name="Tsang J.S."/>
        </authorList>
    </citation>
    <scope>NUCLEOTIDE SEQUENCE [LARGE SCALE GENOMIC DNA]</scope>
    <source>
        <strain evidence="4 5">MBA4</strain>
    </source>
</reference>
<organism evidence="4 5">
    <name type="scientific">Paraburkholderia caribensis MBA4</name>
    <dbReference type="NCBI Taxonomy" id="1323664"/>
    <lineage>
        <taxon>Bacteria</taxon>
        <taxon>Pseudomonadati</taxon>
        <taxon>Pseudomonadota</taxon>
        <taxon>Betaproteobacteria</taxon>
        <taxon>Burkholderiales</taxon>
        <taxon>Burkholderiaceae</taxon>
        <taxon>Paraburkholderia</taxon>
    </lineage>
</organism>
<dbReference type="Gene3D" id="3.30.70.2330">
    <property type="match status" value="1"/>
</dbReference>
<dbReference type="GO" id="GO:0008270">
    <property type="term" value="F:zinc ion binding"/>
    <property type="evidence" value="ECO:0007669"/>
    <property type="project" value="InterPro"/>
</dbReference>
<evidence type="ECO:0000256" key="1">
    <source>
        <dbReference type="ARBA" id="ARBA00022723"/>
    </source>
</evidence>
<dbReference type="InterPro" id="IPR014905">
    <property type="entry name" value="HIRAN"/>
</dbReference>
<keyword evidence="1" id="KW-0479">Metal-binding</keyword>
<gene>
    <name evidence="4" type="ORF">K788_00032500</name>
</gene>
<dbReference type="GO" id="GO:0016818">
    <property type="term" value="F:hydrolase activity, acting on acid anhydrides, in phosphorus-containing anhydrides"/>
    <property type="evidence" value="ECO:0007669"/>
    <property type="project" value="InterPro"/>
</dbReference>
<sequence length="248" mass="28629">MKQLFVAWQQPTSREWIPVARLEREDHVYRFLYTQGARRADGFRPFGNMTELDSVYFSDTLFPFFSNRLLAKSRPEYRDYLSWMNIDASASDPMSMLAITGGLRGTDSLELFPMPTRTEAGKFEIEFFARGLRHFNQSCVLAVNALETNDRLCLVRDLQNKADAYALFMRTENPIHLVGYVPRFYAKDLGILLERFPVDVEVRVQRVNPDAPLSMRLLCSVSAPWPEDFVPFENDADFAPMTHLPSHT</sequence>
<evidence type="ECO:0000259" key="3">
    <source>
        <dbReference type="SMART" id="SM00910"/>
    </source>
</evidence>
<keyword evidence="2" id="KW-0378">Hydrolase</keyword>
<evidence type="ECO:0000256" key="2">
    <source>
        <dbReference type="ARBA" id="ARBA00022801"/>
    </source>
</evidence>
<dbReference type="EMBL" id="CP012746">
    <property type="protein sequence ID" value="ALL65775.1"/>
    <property type="molecule type" value="Genomic_DNA"/>
</dbReference>
<name>A0A0P0RBQ3_9BURK</name>
<dbReference type="RefSeq" id="WP_035990416.1">
    <property type="nucleotide sequence ID" value="NZ_CP012746.1"/>
</dbReference>
<dbReference type="KEGG" id="bcai:K788_00032500"/>
<protein>
    <submittedName>
        <fullName evidence="4">HIRAN domain</fullName>
    </submittedName>
</protein>
<dbReference type="Proteomes" id="UP000019146">
    <property type="component" value="Chromosome 1"/>
</dbReference>
<evidence type="ECO:0000313" key="4">
    <source>
        <dbReference type="EMBL" id="ALL65775.1"/>
    </source>
</evidence>
<evidence type="ECO:0000313" key="5">
    <source>
        <dbReference type="Proteomes" id="UP000019146"/>
    </source>
</evidence>
<dbReference type="GeneID" id="69969795"/>
<proteinExistence type="predicted"/>